<protein>
    <recommendedName>
        <fullName evidence="7 17">Phosphoenolpyruvate-protein phosphotransferase</fullName>
        <ecNumber evidence="6 17">2.7.3.9</ecNumber>
    </recommendedName>
    <alternativeName>
        <fullName evidence="16 17">Phosphotransferase system, enzyme I</fullName>
    </alternativeName>
</protein>
<evidence type="ECO:0000256" key="8">
    <source>
        <dbReference type="ARBA" id="ARBA00022448"/>
    </source>
</evidence>
<dbReference type="KEGG" id="slom:PXH66_11490"/>
<dbReference type="GO" id="GO:0046872">
    <property type="term" value="F:metal ion binding"/>
    <property type="evidence" value="ECO:0007669"/>
    <property type="project" value="UniProtKB-KW"/>
</dbReference>
<dbReference type="Pfam" id="PF05524">
    <property type="entry name" value="PEP-utilisers_N"/>
    <property type="match status" value="1"/>
</dbReference>
<dbReference type="InterPro" id="IPR006318">
    <property type="entry name" value="PTS_EI-like"/>
</dbReference>
<evidence type="ECO:0000256" key="11">
    <source>
        <dbReference type="ARBA" id="ARBA00022679"/>
    </source>
</evidence>
<organism evidence="25 26">
    <name type="scientific">Synoicihabitans lomoniglobus</name>
    <dbReference type="NCBI Taxonomy" id="2909285"/>
    <lineage>
        <taxon>Bacteria</taxon>
        <taxon>Pseudomonadati</taxon>
        <taxon>Verrucomicrobiota</taxon>
        <taxon>Opitutia</taxon>
        <taxon>Opitutales</taxon>
        <taxon>Opitutaceae</taxon>
        <taxon>Synoicihabitans</taxon>
    </lineage>
</organism>
<feature type="active site" description="Proton donor" evidence="18">
    <location>
        <position position="514"/>
    </location>
</feature>
<evidence type="ECO:0000259" key="24">
    <source>
        <dbReference type="Pfam" id="PF05524"/>
    </source>
</evidence>
<evidence type="ECO:0000256" key="15">
    <source>
        <dbReference type="ARBA" id="ARBA00022842"/>
    </source>
</evidence>
<evidence type="ECO:0000256" key="13">
    <source>
        <dbReference type="ARBA" id="ARBA00022723"/>
    </source>
</evidence>
<dbReference type="InterPro" id="IPR000121">
    <property type="entry name" value="PEP_util_C"/>
</dbReference>
<evidence type="ECO:0000256" key="14">
    <source>
        <dbReference type="ARBA" id="ARBA00022777"/>
    </source>
</evidence>
<evidence type="ECO:0000256" key="19">
    <source>
        <dbReference type="PIRSR" id="PIRSR000732-2"/>
    </source>
</evidence>
<evidence type="ECO:0000259" key="22">
    <source>
        <dbReference type="Pfam" id="PF00391"/>
    </source>
</evidence>
<feature type="domain" description="PEP-utilising enzyme mobile" evidence="22">
    <location>
        <begin position="166"/>
        <end position="235"/>
    </location>
</feature>
<evidence type="ECO:0000256" key="9">
    <source>
        <dbReference type="ARBA" id="ARBA00022490"/>
    </source>
</evidence>
<feature type="domain" description="PEP-utilising enzyme C-terminal" evidence="23">
    <location>
        <begin position="266"/>
        <end position="551"/>
    </location>
</feature>
<dbReference type="PANTHER" id="PTHR46244">
    <property type="entry name" value="PHOSPHOENOLPYRUVATE-PROTEIN PHOSPHOTRANSFERASE"/>
    <property type="match status" value="1"/>
</dbReference>
<dbReference type="InterPro" id="IPR036618">
    <property type="entry name" value="PtsI_HPr-bd_sf"/>
</dbReference>
<evidence type="ECO:0000256" key="1">
    <source>
        <dbReference type="ARBA" id="ARBA00000683"/>
    </source>
</evidence>
<evidence type="ECO:0000256" key="5">
    <source>
        <dbReference type="ARBA" id="ARBA00007837"/>
    </source>
</evidence>
<comment type="catalytic activity">
    <reaction evidence="1 17">
        <text>L-histidyl-[protein] + phosphoenolpyruvate = N(pros)-phospho-L-histidyl-[protein] + pyruvate</text>
        <dbReference type="Rhea" id="RHEA:23880"/>
        <dbReference type="Rhea" id="RHEA-COMP:9745"/>
        <dbReference type="Rhea" id="RHEA-COMP:9746"/>
        <dbReference type="ChEBI" id="CHEBI:15361"/>
        <dbReference type="ChEBI" id="CHEBI:29979"/>
        <dbReference type="ChEBI" id="CHEBI:58702"/>
        <dbReference type="ChEBI" id="CHEBI:64837"/>
        <dbReference type="EC" id="2.7.3.9"/>
    </reaction>
</comment>
<dbReference type="InterPro" id="IPR024692">
    <property type="entry name" value="PTS_EI"/>
</dbReference>
<feature type="binding site" evidence="20">
    <location>
        <position position="467"/>
    </location>
    <ligand>
        <name>Mg(2+)</name>
        <dbReference type="ChEBI" id="CHEBI:18420"/>
    </ligand>
</feature>
<evidence type="ECO:0000256" key="18">
    <source>
        <dbReference type="PIRSR" id="PIRSR000732-1"/>
    </source>
</evidence>
<dbReference type="PANTHER" id="PTHR46244:SF3">
    <property type="entry name" value="PHOSPHOENOLPYRUVATE-PROTEIN PHOSPHOTRANSFERASE"/>
    <property type="match status" value="1"/>
</dbReference>
<dbReference type="SUPFAM" id="SSF47831">
    <property type="entry name" value="Enzyme I of the PEP:sugar phosphotransferase system HPr-binding (sub)domain"/>
    <property type="match status" value="1"/>
</dbReference>
<dbReference type="Pfam" id="PF02896">
    <property type="entry name" value="PEP-utilizers_C"/>
    <property type="match status" value="1"/>
</dbReference>
<dbReference type="InterPro" id="IPR036637">
    <property type="entry name" value="Phosphohistidine_dom_sf"/>
</dbReference>
<evidence type="ECO:0000256" key="20">
    <source>
        <dbReference type="PIRSR" id="PIRSR000732-3"/>
    </source>
</evidence>
<feature type="active site" description="Tele-phosphohistidine intermediate" evidence="18">
    <location>
        <position position="199"/>
    </location>
</feature>
<dbReference type="Gene3D" id="1.10.274.10">
    <property type="entry name" value="PtsI, HPr-binding domain"/>
    <property type="match status" value="1"/>
</dbReference>
<dbReference type="PIRSF" id="PIRSF000732">
    <property type="entry name" value="PTS_enzyme_I"/>
    <property type="match status" value="1"/>
</dbReference>
<dbReference type="GO" id="GO:0005737">
    <property type="term" value="C:cytoplasm"/>
    <property type="evidence" value="ECO:0007669"/>
    <property type="project" value="UniProtKB-SubCell"/>
</dbReference>
<evidence type="ECO:0000256" key="17">
    <source>
        <dbReference type="PIRNR" id="PIRNR000732"/>
    </source>
</evidence>
<evidence type="ECO:0000313" key="25">
    <source>
        <dbReference type="EMBL" id="WED67473.1"/>
    </source>
</evidence>
<comment type="cofactor">
    <cofactor evidence="2 17 20">
        <name>Mg(2+)</name>
        <dbReference type="ChEBI" id="CHEBI:18420"/>
    </cofactor>
</comment>
<feature type="binding site" evidence="19">
    <location>
        <begin position="466"/>
        <end position="467"/>
    </location>
    <ligand>
        <name>phosphoenolpyruvate</name>
        <dbReference type="ChEBI" id="CHEBI:58702"/>
    </ligand>
</feature>
<dbReference type="EMBL" id="CP119075">
    <property type="protein sequence ID" value="WED67473.1"/>
    <property type="molecule type" value="Genomic_DNA"/>
</dbReference>
<name>A0AAF0CSZ6_9BACT</name>
<evidence type="ECO:0000256" key="4">
    <source>
        <dbReference type="ARBA" id="ARBA00004496"/>
    </source>
</evidence>
<dbReference type="GO" id="GO:0008965">
    <property type="term" value="F:phosphoenolpyruvate-protein phosphotransferase activity"/>
    <property type="evidence" value="ECO:0007669"/>
    <property type="project" value="UniProtKB-EC"/>
</dbReference>
<dbReference type="RefSeq" id="WP_330931628.1">
    <property type="nucleotide sequence ID" value="NZ_CP119075.1"/>
</dbReference>
<evidence type="ECO:0000256" key="2">
    <source>
        <dbReference type="ARBA" id="ARBA00001946"/>
    </source>
</evidence>
<evidence type="ECO:0000256" key="6">
    <source>
        <dbReference type="ARBA" id="ARBA00012232"/>
    </source>
</evidence>
<feature type="domain" description="Phosphotransferase system enzyme I N-terminal" evidence="24">
    <location>
        <begin position="13"/>
        <end position="136"/>
    </location>
</feature>
<dbReference type="GO" id="GO:0016301">
    <property type="term" value="F:kinase activity"/>
    <property type="evidence" value="ECO:0007669"/>
    <property type="project" value="UniProtKB-KW"/>
</dbReference>
<keyword evidence="10 17" id="KW-0762">Sugar transport</keyword>
<dbReference type="InterPro" id="IPR015813">
    <property type="entry name" value="Pyrv/PenolPyrv_kinase-like_dom"/>
</dbReference>
<reference evidence="25" key="1">
    <citation type="submission" date="2023-03" db="EMBL/GenBank/DDBJ databases">
        <title>Lomoglobus Profundus gen. nov., sp. nov., a novel member of the phylum Verrucomicrobia, isolated from deep-marine sediment of South China Sea.</title>
        <authorList>
            <person name="Ahmad T."/>
            <person name="Ishaq S.E."/>
            <person name="Wang F."/>
        </authorList>
    </citation>
    <scope>NUCLEOTIDE SEQUENCE</scope>
    <source>
        <strain evidence="25">LMO-M01</strain>
    </source>
</reference>
<dbReference type="GO" id="GO:0009401">
    <property type="term" value="P:phosphoenolpyruvate-dependent sugar phosphotransferase system"/>
    <property type="evidence" value="ECO:0007669"/>
    <property type="project" value="UniProtKB-KW"/>
</dbReference>
<keyword evidence="26" id="KW-1185">Reference proteome</keyword>
<evidence type="ECO:0000313" key="26">
    <source>
        <dbReference type="Proteomes" id="UP001218638"/>
    </source>
</evidence>
<dbReference type="NCBIfam" id="TIGR01417">
    <property type="entry name" value="PTS_I_fam"/>
    <property type="match status" value="1"/>
</dbReference>
<comment type="subcellular location">
    <subcellularLocation>
        <location evidence="4 17">Cytoplasm</location>
    </subcellularLocation>
</comment>
<keyword evidence="11 17" id="KW-0808">Transferase</keyword>
<evidence type="ECO:0000256" key="7">
    <source>
        <dbReference type="ARBA" id="ARBA00016544"/>
    </source>
</evidence>
<gene>
    <name evidence="25" type="primary">ptsP</name>
    <name evidence="25" type="ORF">PXH66_11490</name>
</gene>
<dbReference type="Gene3D" id="3.50.30.10">
    <property type="entry name" value="Phosphohistidine domain"/>
    <property type="match status" value="1"/>
</dbReference>
<dbReference type="InterPro" id="IPR023151">
    <property type="entry name" value="PEP_util_CS"/>
</dbReference>
<dbReference type="InterPro" id="IPR008279">
    <property type="entry name" value="PEP-util_enz_mobile_dom"/>
</dbReference>
<evidence type="ECO:0000256" key="12">
    <source>
        <dbReference type="ARBA" id="ARBA00022683"/>
    </source>
</evidence>
<keyword evidence="15 17" id="KW-0460">Magnesium</keyword>
<dbReference type="PRINTS" id="PR01736">
    <property type="entry name" value="PHPHTRNFRASE"/>
</dbReference>
<keyword evidence="12 17" id="KW-0598">Phosphotransferase system</keyword>
<dbReference type="EC" id="2.7.3.9" evidence="6 17"/>
<dbReference type="Gene3D" id="3.20.20.60">
    <property type="entry name" value="Phosphoenolpyruvate-binding domains"/>
    <property type="match status" value="1"/>
</dbReference>
<dbReference type="InterPro" id="IPR050499">
    <property type="entry name" value="PEP-utilizing_PTS_enzyme"/>
</dbReference>
<dbReference type="Pfam" id="PF00391">
    <property type="entry name" value="PEP-utilizers"/>
    <property type="match status" value="1"/>
</dbReference>
<dbReference type="AlphaFoldDB" id="A0AAF0CSZ6"/>
<keyword evidence="21" id="KW-0175">Coiled coil</keyword>
<evidence type="ECO:0000256" key="16">
    <source>
        <dbReference type="ARBA" id="ARBA00033235"/>
    </source>
</evidence>
<accession>A0AAF0CSZ6</accession>
<evidence type="ECO:0000259" key="23">
    <source>
        <dbReference type="Pfam" id="PF02896"/>
    </source>
</evidence>
<dbReference type="PROSITE" id="PS00742">
    <property type="entry name" value="PEP_ENZYMES_2"/>
    <property type="match status" value="1"/>
</dbReference>
<comment type="similarity">
    <text evidence="5 17">Belongs to the PEP-utilizing enzyme family.</text>
</comment>
<evidence type="ECO:0000256" key="3">
    <source>
        <dbReference type="ARBA" id="ARBA00002728"/>
    </source>
</evidence>
<dbReference type="SUPFAM" id="SSF51621">
    <property type="entry name" value="Phosphoenolpyruvate/pyruvate domain"/>
    <property type="match status" value="1"/>
</dbReference>
<comment type="function">
    <text evidence="3 17">General (non sugar-specific) component of the phosphoenolpyruvate-dependent sugar phosphotransferase system (sugar PTS). This major carbohydrate active-transport system catalyzes the phosphorylation of incoming sugar substrates concomitantly with their translocation across the cell membrane. Enzyme I transfers the phosphoryl group from phosphoenolpyruvate (PEP) to the phosphoryl carrier protein (HPr).</text>
</comment>
<feature type="binding site" evidence="19">
    <location>
        <position position="306"/>
    </location>
    <ligand>
        <name>phosphoenolpyruvate</name>
        <dbReference type="ChEBI" id="CHEBI:58702"/>
    </ligand>
</feature>
<keyword evidence="14 17" id="KW-0418">Kinase</keyword>
<feature type="binding site" evidence="20">
    <location>
        <position position="443"/>
    </location>
    <ligand>
        <name>Mg(2+)</name>
        <dbReference type="ChEBI" id="CHEBI:18420"/>
    </ligand>
</feature>
<sequence length="589" mass="65239">MSASEPNNEMILRGISASPGIAYGPTFVYRKAELEVPEFKLADEKLGGEIERLNNALMKTRTQITVIRDQVERNLGPEEARIFDAHLLVLEDQALISETEREIENTRKNVEACFNTVAQRYIQAFAEIDDEYLRERAGDIRDVTSRVLHNLLGQTSENLSQLLGRRIVVADDIAPSDAATLDRSSAMGLITESGSKTSHAVIVARSMKVPAVVGVREVLAQVDDGDEVIIDGYDGVVIIRPSESTLFRYGERRTEKQSFEKRLMDAVGEPSVTLDGHAVPLRANIEKEDEVDFVKEHAGEGVGLFRSEYLYLASPVVPSEEQQLRSYRTVAEAFGQEPVVIRTLDLGGDKPMTGAPHLFPREDNPFLGFRAIRFCLEHRDIFKSQLRAILRASAHGNVHLMFPMISGTREMREARAVLVECQEELRAEGVPFNEAMPIGSMIEIPSAALTSDSLARECDFFSIGTNDLIQYLIAIDRVNDRTAHLYEPSHPAVIRVIREVVENAHAAGIKVSVCGEMAGDPIFVPLLVGLGVDELSMTPPLLPACKFVIRAMTAVDARDLADQASSMSSPEEIERLCIDFYKRCMSRGA</sequence>
<dbReference type="InterPro" id="IPR040442">
    <property type="entry name" value="Pyrv_kinase-like_dom_sf"/>
</dbReference>
<dbReference type="SUPFAM" id="SSF52009">
    <property type="entry name" value="Phosphohistidine domain"/>
    <property type="match status" value="1"/>
</dbReference>
<feature type="binding site" evidence="19">
    <location>
        <position position="342"/>
    </location>
    <ligand>
        <name>phosphoenolpyruvate</name>
        <dbReference type="ChEBI" id="CHEBI:58702"/>
    </ligand>
</feature>
<proteinExistence type="inferred from homology"/>
<keyword evidence="9 17" id="KW-0963">Cytoplasm</keyword>
<feature type="binding site" evidence="19">
    <location>
        <position position="477"/>
    </location>
    <ligand>
        <name>phosphoenolpyruvate</name>
        <dbReference type="ChEBI" id="CHEBI:58702"/>
    </ligand>
</feature>
<keyword evidence="13 17" id="KW-0479">Metal-binding</keyword>
<dbReference type="Proteomes" id="UP001218638">
    <property type="component" value="Chromosome"/>
</dbReference>
<dbReference type="InterPro" id="IPR008731">
    <property type="entry name" value="PTS_EIN"/>
</dbReference>
<keyword evidence="8 17" id="KW-0813">Transport</keyword>
<evidence type="ECO:0000256" key="21">
    <source>
        <dbReference type="SAM" id="Coils"/>
    </source>
</evidence>
<evidence type="ECO:0000256" key="10">
    <source>
        <dbReference type="ARBA" id="ARBA00022597"/>
    </source>
</evidence>
<feature type="coiled-coil region" evidence="21">
    <location>
        <begin position="50"/>
        <end position="116"/>
    </location>
</feature>